<dbReference type="PIRSF" id="PIRSF017082">
    <property type="entry name" value="YflP"/>
    <property type="match status" value="1"/>
</dbReference>
<comment type="similarity">
    <text evidence="1">Belongs to the UPF0065 (bug) family.</text>
</comment>
<proteinExistence type="inferred from homology"/>
<organism evidence="2 3">
    <name type="scientific">Pigmentiphaga soli</name>
    <dbReference type="NCBI Taxonomy" id="1007095"/>
    <lineage>
        <taxon>Bacteria</taxon>
        <taxon>Pseudomonadati</taxon>
        <taxon>Pseudomonadota</taxon>
        <taxon>Betaproteobacteria</taxon>
        <taxon>Burkholderiales</taxon>
        <taxon>Alcaligenaceae</taxon>
        <taxon>Pigmentiphaga</taxon>
    </lineage>
</organism>
<dbReference type="CDD" id="cd13578">
    <property type="entry name" value="PBP2_Bug27"/>
    <property type="match status" value="1"/>
</dbReference>
<name>A0ABP8GBW3_9BURK</name>
<protein>
    <submittedName>
        <fullName evidence="2">Tripartite tricarboxylate transporter substrate binding protein</fullName>
    </submittedName>
</protein>
<evidence type="ECO:0000313" key="3">
    <source>
        <dbReference type="Proteomes" id="UP001501671"/>
    </source>
</evidence>
<dbReference type="EMBL" id="BAABFO010000001">
    <property type="protein sequence ID" value="GAA4321390.1"/>
    <property type="molecule type" value="Genomic_DNA"/>
</dbReference>
<comment type="caution">
    <text evidence="2">The sequence shown here is derived from an EMBL/GenBank/DDBJ whole genome shotgun (WGS) entry which is preliminary data.</text>
</comment>
<keyword evidence="3" id="KW-1185">Reference proteome</keyword>
<dbReference type="PANTHER" id="PTHR42928:SF5">
    <property type="entry name" value="BLR1237 PROTEIN"/>
    <property type="match status" value="1"/>
</dbReference>
<dbReference type="PANTHER" id="PTHR42928">
    <property type="entry name" value="TRICARBOXYLATE-BINDING PROTEIN"/>
    <property type="match status" value="1"/>
</dbReference>
<gene>
    <name evidence="2" type="ORF">GCM10023144_00580</name>
</gene>
<dbReference type="Proteomes" id="UP001501671">
    <property type="component" value="Unassembled WGS sequence"/>
</dbReference>
<dbReference type="Pfam" id="PF03401">
    <property type="entry name" value="TctC"/>
    <property type="match status" value="1"/>
</dbReference>
<dbReference type="Gene3D" id="3.40.190.10">
    <property type="entry name" value="Periplasmic binding protein-like II"/>
    <property type="match status" value="1"/>
</dbReference>
<dbReference type="SUPFAM" id="SSF53850">
    <property type="entry name" value="Periplasmic binding protein-like II"/>
    <property type="match status" value="1"/>
</dbReference>
<accession>A0ABP8GBW3</accession>
<dbReference type="Gene3D" id="3.40.190.150">
    <property type="entry name" value="Bordetella uptake gene, domain 1"/>
    <property type="match status" value="1"/>
</dbReference>
<dbReference type="InterPro" id="IPR042100">
    <property type="entry name" value="Bug_dom1"/>
</dbReference>
<dbReference type="InterPro" id="IPR005064">
    <property type="entry name" value="BUG"/>
</dbReference>
<sequence>MARDAAGILCFLNFWRVGMARSIVWTGFLCMCLAMAGGARAAYPDRPISLIVVFGPGGTSDVVARIVAKELAAGLKQPVVVENRPGAGGNVGAAAAARAAPDGYTLLAAFPGLTTNGALYGSLNYDPAGFVPISLLASAPNVIVVRPSSTAATLREFVEQARAAGKPLNFGSAGAGTSSHLAGEAFKELAGIDMVHVPYKGGAPALADLAASRLDVMIIPLPESIAMIRAGKVKPLALASARRSPLLPELPTTAEAGWKNFEVGSWYGLSAPHGTPAAVRDALAAAAARALRAGEVQAAFAAQGVETVGSSPAEFDAFLKSETARWSAVIVKNDIHLD</sequence>
<evidence type="ECO:0000313" key="2">
    <source>
        <dbReference type="EMBL" id="GAA4321390.1"/>
    </source>
</evidence>
<reference evidence="3" key="1">
    <citation type="journal article" date="2019" name="Int. J. Syst. Evol. Microbiol.">
        <title>The Global Catalogue of Microorganisms (GCM) 10K type strain sequencing project: providing services to taxonomists for standard genome sequencing and annotation.</title>
        <authorList>
            <consortium name="The Broad Institute Genomics Platform"/>
            <consortium name="The Broad Institute Genome Sequencing Center for Infectious Disease"/>
            <person name="Wu L."/>
            <person name="Ma J."/>
        </authorList>
    </citation>
    <scope>NUCLEOTIDE SEQUENCE [LARGE SCALE GENOMIC DNA]</scope>
    <source>
        <strain evidence="3">JCM 17666</strain>
    </source>
</reference>
<evidence type="ECO:0000256" key="1">
    <source>
        <dbReference type="ARBA" id="ARBA00006987"/>
    </source>
</evidence>